<dbReference type="EMBL" id="CP037421">
    <property type="protein sequence ID" value="QDT25177.1"/>
    <property type="molecule type" value="Genomic_DNA"/>
</dbReference>
<proteinExistence type="predicted"/>
<feature type="transmembrane region" description="Helical" evidence="1">
    <location>
        <begin position="64"/>
        <end position="89"/>
    </location>
</feature>
<evidence type="ECO:0000313" key="2">
    <source>
        <dbReference type="EMBL" id="QDT25177.1"/>
    </source>
</evidence>
<gene>
    <name evidence="2" type="ORF">Enr10x_04720</name>
</gene>
<organism evidence="2 3">
    <name type="scientific">Gimesia panareensis</name>
    <dbReference type="NCBI Taxonomy" id="2527978"/>
    <lineage>
        <taxon>Bacteria</taxon>
        <taxon>Pseudomonadati</taxon>
        <taxon>Planctomycetota</taxon>
        <taxon>Planctomycetia</taxon>
        <taxon>Planctomycetales</taxon>
        <taxon>Planctomycetaceae</taxon>
        <taxon>Gimesia</taxon>
    </lineage>
</organism>
<dbReference type="Proteomes" id="UP000315647">
    <property type="component" value="Chromosome"/>
</dbReference>
<feature type="transmembrane region" description="Helical" evidence="1">
    <location>
        <begin position="41"/>
        <end position="58"/>
    </location>
</feature>
<evidence type="ECO:0000313" key="3">
    <source>
        <dbReference type="Proteomes" id="UP000315647"/>
    </source>
</evidence>
<evidence type="ECO:0000256" key="1">
    <source>
        <dbReference type="SAM" id="Phobius"/>
    </source>
</evidence>
<dbReference type="AlphaFoldDB" id="A0A517Q0L3"/>
<protein>
    <submittedName>
        <fullName evidence="2">Uncharacterized protein</fullName>
    </submittedName>
</protein>
<keyword evidence="3" id="KW-1185">Reference proteome</keyword>
<feature type="transmembrane region" description="Helical" evidence="1">
    <location>
        <begin position="12"/>
        <end position="29"/>
    </location>
</feature>
<keyword evidence="1" id="KW-0472">Membrane</keyword>
<reference evidence="2 3" key="1">
    <citation type="submission" date="2019-03" db="EMBL/GenBank/DDBJ databases">
        <title>Deep-cultivation of Planctomycetes and their phenomic and genomic characterization uncovers novel biology.</title>
        <authorList>
            <person name="Wiegand S."/>
            <person name="Jogler M."/>
            <person name="Boedeker C."/>
            <person name="Pinto D."/>
            <person name="Vollmers J."/>
            <person name="Rivas-Marin E."/>
            <person name="Kohn T."/>
            <person name="Peeters S.H."/>
            <person name="Heuer A."/>
            <person name="Rast P."/>
            <person name="Oberbeckmann S."/>
            <person name="Bunk B."/>
            <person name="Jeske O."/>
            <person name="Meyerdierks A."/>
            <person name="Storesund J.E."/>
            <person name="Kallscheuer N."/>
            <person name="Luecker S."/>
            <person name="Lage O.M."/>
            <person name="Pohl T."/>
            <person name="Merkel B.J."/>
            <person name="Hornburger P."/>
            <person name="Mueller R.-W."/>
            <person name="Bruemmer F."/>
            <person name="Labrenz M."/>
            <person name="Spormann A.M."/>
            <person name="Op den Camp H."/>
            <person name="Overmann J."/>
            <person name="Amann R."/>
            <person name="Jetten M.S.M."/>
            <person name="Mascher T."/>
            <person name="Medema M.H."/>
            <person name="Devos D.P."/>
            <person name="Kaster A.-K."/>
            <person name="Ovreas L."/>
            <person name="Rohde M."/>
            <person name="Galperin M.Y."/>
            <person name="Jogler C."/>
        </authorList>
    </citation>
    <scope>NUCLEOTIDE SEQUENCE [LARGE SCALE GENOMIC DNA]</scope>
    <source>
        <strain evidence="2 3">Enr10</strain>
    </source>
</reference>
<sequence>MRLVQSLELDQILNLAEAILWISIACLFLFQLRHTKQNRDLSITCVIAFALFGVSDFIEIRTRAWYQPVSLFILKAGCIVTFVTVFIIYRRRRKTPPDKTPQCPPDC</sequence>
<name>A0A517Q0L3_9PLAN</name>
<dbReference type="RefSeq" id="WP_145448019.1">
    <property type="nucleotide sequence ID" value="NZ_CP037421.1"/>
</dbReference>
<accession>A0A517Q0L3</accession>
<keyword evidence="1" id="KW-0812">Transmembrane</keyword>
<keyword evidence="1" id="KW-1133">Transmembrane helix</keyword>